<dbReference type="SUPFAM" id="SSF47413">
    <property type="entry name" value="lambda repressor-like DNA-binding domains"/>
    <property type="match status" value="1"/>
</dbReference>
<dbReference type="CDD" id="cd00093">
    <property type="entry name" value="HTH_XRE"/>
    <property type="match status" value="1"/>
</dbReference>
<dbReference type="EMBL" id="CP142434">
    <property type="protein sequence ID" value="XBC48474.1"/>
    <property type="molecule type" value="Genomic_DNA"/>
</dbReference>
<sequence length="69" mass="8001">MIWMLIEPYVNEKGWSIPELARQSGVQENHLYNLKNGWNKDMGATKLVRVCVALEMDLNVLKQLIVDED</sequence>
<evidence type="ECO:0000313" key="2">
    <source>
        <dbReference type="EMBL" id="XBC48474.1"/>
    </source>
</evidence>
<dbReference type="InterPro" id="IPR001387">
    <property type="entry name" value="Cro/C1-type_HTH"/>
</dbReference>
<dbReference type="GO" id="GO:0003677">
    <property type="term" value="F:DNA binding"/>
    <property type="evidence" value="ECO:0007669"/>
    <property type="project" value="InterPro"/>
</dbReference>
<reference evidence="2" key="1">
    <citation type="submission" date="2023-12" db="EMBL/GenBank/DDBJ databases">
        <title>Dolosigranulum savutii sp. nov. isolated from human upper respiratory samples collected in Botswana.</title>
        <authorList>
            <person name="Kelly M.S."/>
        </authorList>
    </citation>
    <scope>NUCLEOTIDE SEQUENCE</scope>
    <source>
        <strain evidence="2">MSK312</strain>
    </source>
</reference>
<organism evidence="2">
    <name type="scientific">Dolosigranulum savutiense</name>
    <dbReference type="NCBI Taxonomy" id="3110288"/>
    <lineage>
        <taxon>Bacteria</taxon>
        <taxon>Bacillati</taxon>
        <taxon>Bacillota</taxon>
        <taxon>Bacilli</taxon>
        <taxon>Lactobacillales</taxon>
        <taxon>Carnobacteriaceae</taxon>
        <taxon>Dolosigranulum</taxon>
    </lineage>
</organism>
<dbReference type="InterPro" id="IPR010982">
    <property type="entry name" value="Lambda_DNA-bd_dom_sf"/>
</dbReference>
<protein>
    <submittedName>
        <fullName evidence="2">Helix-turn-helix transcriptional regulator</fullName>
    </submittedName>
</protein>
<proteinExistence type="predicted"/>
<dbReference type="Pfam" id="PF13443">
    <property type="entry name" value="HTH_26"/>
    <property type="match status" value="1"/>
</dbReference>
<dbReference type="AlphaFoldDB" id="A0AB74TWQ0"/>
<gene>
    <name evidence="2" type="ORF">VUQ09_03525</name>
</gene>
<dbReference type="Gene3D" id="1.10.260.40">
    <property type="entry name" value="lambda repressor-like DNA-binding domains"/>
    <property type="match status" value="1"/>
</dbReference>
<evidence type="ECO:0000259" key="1">
    <source>
        <dbReference type="Pfam" id="PF13443"/>
    </source>
</evidence>
<dbReference type="RefSeq" id="WP_347298462.1">
    <property type="nucleotide sequence ID" value="NZ_CP142434.1"/>
</dbReference>
<feature type="domain" description="HTH cro/C1-type" evidence="1">
    <location>
        <begin position="12"/>
        <end position="58"/>
    </location>
</feature>
<accession>A0AB74TWQ0</accession>
<name>A0AB74TWQ0_9LACT</name>